<evidence type="ECO:0000313" key="3">
    <source>
        <dbReference type="Proteomes" id="UP001161064"/>
    </source>
</evidence>
<name>A0ABQ4PT69_9PROT</name>
<reference evidence="2" key="2">
    <citation type="journal article" date="2023" name="ISME Commun">
        <title>Characterization of a bloom-associated alphaproteobacterial lineage, 'Candidatus Phycosocius': insights into freshwater algal-bacterial interactions.</title>
        <authorList>
            <person name="Tanabe Y."/>
            <person name="Yamaguchi H."/>
            <person name="Yoshida M."/>
            <person name="Kai A."/>
            <person name="Okazaki Y."/>
        </authorList>
    </citation>
    <scope>NUCLEOTIDE SEQUENCE</scope>
    <source>
        <strain evidence="2">BOTRYCO-1</strain>
    </source>
</reference>
<dbReference type="Proteomes" id="UP001161064">
    <property type="component" value="Unassembled WGS sequence"/>
</dbReference>
<proteinExistence type="predicted"/>
<dbReference type="RefSeq" id="WP_284358673.1">
    <property type="nucleotide sequence ID" value="NZ_BPFZ01000002.1"/>
</dbReference>
<dbReference type="EMBL" id="BPFZ01000002">
    <property type="protein sequence ID" value="GIU66188.1"/>
    <property type="molecule type" value="Genomic_DNA"/>
</dbReference>
<keyword evidence="3" id="KW-1185">Reference proteome</keyword>
<reference evidence="2" key="1">
    <citation type="submission" date="2021-05" db="EMBL/GenBank/DDBJ databases">
        <authorList>
            <person name="Tanabe Y."/>
        </authorList>
    </citation>
    <scope>NUCLEOTIDE SEQUENCE</scope>
    <source>
        <strain evidence="2">BOTRYCO-1</strain>
    </source>
</reference>
<feature type="compositionally biased region" description="Polar residues" evidence="1">
    <location>
        <begin position="1"/>
        <end position="22"/>
    </location>
</feature>
<gene>
    <name evidence="2" type="ORF">PsB1_0342</name>
</gene>
<feature type="region of interest" description="Disordered" evidence="1">
    <location>
        <begin position="1"/>
        <end position="29"/>
    </location>
</feature>
<sequence length="101" mass="11221">MKRTPNDPSTSTPDKISTSAQPDTHELGRDGLLKVLSQRLIDAARTGEALEAKAYLELLDYLQELDWDLEMDDAQRATAVRAARQAMIDELSEALERLHAG</sequence>
<accession>A0ABQ4PT69</accession>
<protein>
    <submittedName>
        <fullName evidence="2">Uncharacterized protein</fullName>
    </submittedName>
</protein>
<comment type="caution">
    <text evidence="2">The sequence shown here is derived from an EMBL/GenBank/DDBJ whole genome shotgun (WGS) entry which is preliminary data.</text>
</comment>
<evidence type="ECO:0000256" key="1">
    <source>
        <dbReference type="SAM" id="MobiDB-lite"/>
    </source>
</evidence>
<evidence type="ECO:0000313" key="2">
    <source>
        <dbReference type="EMBL" id="GIU66188.1"/>
    </source>
</evidence>
<organism evidence="2 3">
    <name type="scientific">Candidatus Phycosocius spiralis</name>
    <dbReference type="NCBI Taxonomy" id="2815099"/>
    <lineage>
        <taxon>Bacteria</taxon>
        <taxon>Pseudomonadati</taxon>
        <taxon>Pseudomonadota</taxon>
        <taxon>Alphaproteobacteria</taxon>
        <taxon>Caulobacterales</taxon>
        <taxon>Caulobacterales incertae sedis</taxon>
        <taxon>Candidatus Phycosocius</taxon>
    </lineage>
</organism>